<evidence type="ECO:0000259" key="3">
    <source>
        <dbReference type="Pfam" id="PF22685"/>
    </source>
</evidence>
<sequence length="394" mass="42099">MAGTSSKPPVRVGFIGLSCTGWAAHALFPSLRAPSVRDLYTITALCTSSPTSAAAAAAHYGQLIGSPIKHFHGPDGIKQLTSDPEVDLVVVSVKAPSHRTPILTAIGAGKDVFAEWPVGTSLEQMEEIEKQAEEKGVTVVVSLQGRQSVAITKAKEIIQRGMIGKVLSSSLICAVPRELEYWGPVVAENHVYIHEPNSGASLLEIMLGHPFDTLTHMLGDFKSVSATSATMYPTATVLRSSPKNSPENDGAPRTLHVSTADHVAISGMLASGAIVSVICRGGYAETPGRQRLLWEIDGENGSIRLEGNGPGLEGPLIHRRDPDLYLNGEKVVVGKPGEKTGGVVGWSEYAKEKRGEVEKGKRKFVRITEAVKNRKLIKAIEESSRNGHRVDLGN</sequence>
<keyword evidence="1" id="KW-0560">Oxidoreductase</keyword>
<dbReference type="SUPFAM" id="SSF51735">
    <property type="entry name" value="NAD(P)-binding Rossmann-fold domains"/>
    <property type="match status" value="1"/>
</dbReference>
<protein>
    <recommendedName>
        <fullName evidence="6">Gfo/Idh/MocA-like oxidoreductase N-terminal domain-containing protein</fullName>
    </recommendedName>
</protein>
<dbReference type="InterPro" id="IPR050463">
    <property type="entry name" value="Gfo/Idh/MocA_oxidrdct_glycsds"/>
</dbReference>
<dbReference type="PANTHER" id="PTHR43818:SF11">
    <property type="entry name" value="BCDNA.GH03377"/>
    <property type="match status" value="1"/>
</dbReference>
<dbReference type="GO" id="GO:0016491">
    <property type="term" value="F:oxidoreductase activity"/>
    <property type="evidence" value="ECO:0007669"/>
    <property type="project" value="UniProtKB-KW"/>
</dbReference>
<evidence type="ECO:0000313" key="5">
    <source>
        <dbReference type="Proteomes" id="UP000027073"/>
    </source>
</evidence>
<dbReference type="Pfam" id="PF22685">
    <property type="entry name" value="Gal80p_C-like"/>
    <property type="match status" value="1"/>
</dbReference>
<evidence type="ECO:0000259" key="2">
    <source>
        <dbReference type="Pfam" id="PF01408"/>
    </source>
</evidence>
<dbReference type="InterPro" id="IPR000683">
    <property type="entry name" value="Gfo/Idh/MocA-like_OxRdtase_N"/>
</dbReference>
<dbReference type="OrthoDB" id="64915at2759"/>
<dbReference type="EMBL" id="KL198009">
    <property type="protein sequence ID" value="KDQ27105.1"/>
    <property type="molecule type" value="Genomic_DNA"/>
</dbReference>
<proteinExistence type="predicted"/>
<dbReference type="GO" id="GO:0000166">
    <property type="term" value="F:nucleotide binding"/>
    <property type="evidence" value="ECO:0007669"/>
    <property type="project" value="InterPro"/>
</dbReference>
<dbReference type="InterPro" id="IPR036291">
    <property type="entry name" value="NAD(P)-bd_dom_sf"/>
</dbReference>
<dbReference type="VEuPathDB" id="FungiDB:PLEOSDRAFT_1044219"/>
<organism evidence="4 5">
    <name type="scientific">Pleurotus ostreatus (strain PC15)</name>
    <name type="common">Oyster mushroom</name>
    <dbReference type="NCBI Taxonomy" id="1137138"/>
    <lineage>
        <taxon>Eukaryota</taxon>
        <taxon>Fungi</taxon>
        <taxon>Dikarya</taxon>
        <taxon>Basidiomycota</taxon>
        <taxon>Agaricomycotina</taxon>
        <taxon>Agaricomycetes</taxon>
        <taxon>Agaricomycetidae</taxon>
        <taxon>Agaricales</taxon>
        <taxon>Pleurotineae</taxon>
        <taxon>Pleurotaceae</taxon>
        <taxon>Pleurotus</taxon>
    </lineage>
</organism>
<evidence type="ECO:0008006" key="6">
    <source>
        <dbReference type="Google" id="ProtNLM"/>
    </source>
</evidence>
<dbReference type="Proteomes" id="UP000027073">
    <property type="component" value="Unassembled WGS sequence"/>
</dbReference>
<dbReference type="AlphaFoldDB" id="A0A067NJC9"/>
<feature type="domain" description="Gal80p-like C-terminal" evidence="3">
    <location>
        <begin position="151"/>
        <end position="307"/>
    </location>
</feature>
<name>A0A067NJC9_PLEO1</name>
<dbReference type="Pfam" id="PF01408">
    <property type="entry name" value="GFO_IDH_MocA"/>
    <property type="match status" value="1"/>
</dbReference>
<accession>A0A067NJC9</accession>
<dbReference type="InParanoid" id="A0A067NJC9"/>
<gene>
    <name evidence="4" type="ORF">PLEOSDRAFT_1044219</name>
</gene>
<dbReference type="PANTHER" id="PTHR43818">
    <property type="entry name" value="BCDNA.GH03377"/>
    <property type="match status" value="1"/>
</dbReference>
<dbReference type="SUPFAM" id="SSF55347">
    <property type="entry name" value="Glyceraldehyde-3-phosphate dehydrogenase-like, C-terminal domain"/>
    <property type="match status" value="1"/>
</dbReference>
<feature type="domain" description="Gfo/Idh/MocA-like oxidoreductase N-terminal" evidence="2">
    <location>
        <begin position="11"/>
        <end position="141"/>
    </location>
</feature>
<dbReference type="Gene3D" id="3.40.50.720">
    <property type="entry name" value="NAD(P)-binding Rossmann-like Domain"/>
    <property type="match status" value="1"/>
</dbReference>
<evidence type="ECO:0000256" key="1">
    <source>
        <dbReference type="ARBA" id="ARBA00023002"/>
    </source>
</evidence>
<reference evidence="5" key="1">
    <citation type="journal article" date="2014" name="Proc. Natl. Acad. Sci. U.S.A.">
        <title>Extensive sampling of basidiomycete genomes demonstrates inadequacy of the white-rot/brown-rot paradigm for wood decay fungi.</title>
        <authorList>
            <person name="Riley R."/>
            <person name="Salamov A.A."/>
            <person name="Brown D.W."/>
            <person name="Nagy L.G."/>
            <person name="Floudas D."/>
            <person name="Held B.W."/>
            <person name="Levasseur A."/>
            <person name="Lombard V."/>
            <person name="Morin E."/>
            <person name="Otillar R."/>
            <person name="Lindquist E.A."/>
            <person name="Sun H."/>
            <person name="LaButti K.M."/>
            <person name="Schmutz J."/>
            <person name="Jabbour D."/>
            <person name="Luo H."/>
            <person name="Baker S.E."/>
            <person name="Pisabarro A.G."/>
            <person name="Walton J.D."/>
            <person name="Blanchette R.A."/>
            <person name="Henrissat B."/>
            <person name="Martin F."/>
            <person name="Cullen D."/>
            <person name="Hibbett D.S."/>
            <person name="Grigoriev I.V."/>
        </authorList>
    </citation>
    <scope>NUCLEOTIDE SEQUENCE [LARGE SCALE GENOMIC DNA]</scope>
    <source>
        <strain evidence="5">PC15</strain>
    </source>
</reference>
<dbReference type="STRING" id="1137138.A0A067NJC9"/>
<dbReference type="InterPro" id="IPR055080">
    <property type="entry name" value="Gal80p-like_C"/>
</dbReference>
<evidence type="ECO:0000313" key="4">
    <source>
        <dbReference type="EMBL" id="KDQ27105.1"/>
    </source>
</evidence>
<dbReference type="HOGENOM" id="CLU_023194_25_2_1"/>
<dbReference type="Gene3D" id="3.30.360.10">
    <property type="entry name" value="Dihydrodipicolinate Reductase, domain 2"/>
    <property type="match status" value="1"/>
</dbReference>